<dbReference type="KEGG" id="dak:DaAHT2_1968"/>
<evidence type="ECO:0000313" key="7">
    <source>
        <dbReference type="Proteomes" id="UP000001508"/>
    </source>
</evidence>
<dbReference type="GO" id="GO:0061599">
    <property type="term" value="F:molybdopterin molybdotransferase activity"/>
    <property type="evidence" value="ECO:0007669"/>
    <property type="project" value="UniProtKB-UniRule"/>
</dbReference>
<dbReference type="eggNOG" id="COG0303">
    <property type="taxonomic scope" value="Bacteria"/>
</dbReference>
<keyword evidence="4" id="KW-0500">Molybdenum</keyword>
<sequence>MTILTLQQAQRQILAHSRPGLPEMVPLERVLGRIPATAARARLAVPSFPHSSRDGYALLASDSQETGGAEETAGYPPRIRLAVVGEIAAGRTRPAKRLQPGQAYRIMTGGLLPPGADAVIPFERVYREEEDYITLSSPCRPGDYIRPVGADLRRGQIIVTPGRPVAPEHLPRLATAGVGELAVYPRPRVGLLCTGSELLDDTGENPVPGHLISGNRFLLAGLIRRWGGEPVDLGTVKDDPGAIAAILHRQAESGLAMIISTGGMGPGKYDLVDGVLTRLQAHLLYRELRLRPGKATMAALLGSTLFFGLPGPPPAVHLLFYLLVAPALRRAQGHHRPRPLIVQAHLRQALKLRRGRVIQLKDAQLQADRGRLLVRPLPPGETMNAIILAPANRRELLPDELVRVFPLRQNCHSDLGY</sequence>
<dbReference type="PANTHER" id="PTHR10192:SF5">
    <property type="entry name" value="GEPHYRIN"/>
    <property type="match status" value="1"/>
</dbReference>
<dbReference type="GO" id="GO:0005829">
    <property type="term" value="C:cytosol"/>
    <property type="evidence" value="ECO:0007669"/>
    <property type="project" value="TreeGrafter"/>
</dbReference>
<dbReference type="InterPro" id="IPR005110">
    <property type="entry name" value="MoeA_linker/N"/>
</dbReference>
<dbReference type="PANTHER" id="PTHR10192">
    <property type="entry name" value="MOLYBDOPTERIN BIOSYNTHESIS PROTEIN"/>
    <property type="match status" value="1"/>
</dbReference>
<keyword evidence="4" id="KW-0479">Metal-binding</keyword>
<evidence type="ECO:0000256" key="3">
    <source>
        <dbReference type="ARBA" id="ARBA00047317"/>
    </source>
</evidence>
<keyword evidence="4" id="KW-0808">Transferase</keyword>
<dbReference type="Proteomes" id="UP000001508">
    <property type="component" value="Chromosome"/>
</dbReference>
<dbReference type="EC" id="2.10.1.1" evidence="4"/>
<dbReference type="Pfam" id="PF03453">
    <property type="entry name" value="MoeA_N"/>
    <property type="match status" value="1"/>
</dbReference>
<feature type="domain" description="MoaB/Mog" evidence="5">
    <location>
        <begin position="190"/>
        <end position="330"/>
    </location>
</feature>
<keyword evidence="4" id="KW-0501">Molybdenum cofactor biosynthesis</keyword>
<evidence type="ECO:0000256" key="2">
    <source>
        <dbReference type="ARBA" id="ARBA00010763"/>
    </source>
</evidence>
<comment type="pathway">
    <text evidence="4">Cofactor biosynthesis; molybdopterin biosynthesis.</text>
</comment>
<name>D6Z521_DESAT</name>
<dbReference type="Gene3D" id="2.40.340.10">
    <property type="entry name" value="MoeA, C-terminal, domain IV"/>
    <property type="match status" value="1"/>
</dbReference>
<dbReference type="OrthoDB" id="9804758at2"/>
<dbReference type="UniPathway" id="UPA00344"/>
<comment type="similarity">
    <text evidence="2 4">Belongs to the MoeA family.</text>
</comment>
<dbReference type="InParanoid" id="D6Z521"/>
<dbReference type="InterPro" id="IPR001453">
    <property type="entry name" value="MoaB/Mog_dom"/>
</dbReference>
<reference evidence="7" key="1">
    <citation type="submission" date="2010-02" db="EMBL/GenBank/DDBJ databases">
        <title>Complete sequence of Desulfurivibrio alkaliphilus AHT2.</title>
        <authorList>
            <consortium name="US DOE Joint Genome Institute"/>
            <person name="Pitluck S."/>
            <person name="Chertkov O."/>
            <person name="Detter J.C."/>
            <person name="Han C."/>
            <person name="Tapia R."/>
            <person name="Larimer F."/>
            <person name="Land M."/>
            <person name="Hauser L."/>
            <person name="Kyrpides N."/>
            <person name="Mikhailova N."/>
            <person name="Sorokin D.Y."/>
            <person name="Muyzer G."/>
            <person name="Woyke T."/>
        </authorList>
    </citation>
    <scope>NUCLEOTIDE SEQUENCE [LARGE SCALE GENOMIC DNA]</scope>
    <source>
        <strain evidence="7">DSM 19089 / UNIQEM U267 / AHT2</strain>
    </source>
</reference>
<comment type="cofactor">
    <cofactor evidence="4">
        <name>Mg(2+)</name>
        <dbReference type="ChEBI" id="CHEBI:18420"/>
    </cofactor>
</comment>
<comment type="catalytic activity">
    <reaction evidence="3">
        <text>adenylyl-molybdopterin + molybdate = Mo-molybdopterin + AMP + H(+)</text>
        <dbReference type="Rhea" id="RHEA:35047"/>
        <dbReference type="ChEBI" id="CHEBI:15378"/>
        <dbReference type="ChEBI" id="CHEBI:36264"/>
        <dbReference type="ChEBI" id="CHEBI:62727"/>
        <dbReference type="ChEBI" id="CHEBI:71302"/>
        <dbReference type="ChEBI" id="CHEBI:456215"/>
        <dbReference type="EC" id="2.10.1.1"/>
    </reaction>
</comment>
<dbReference type="InterPro" id="IPR038987">
    <property type="entry name" value="MoeA-like"/>
</dbReference>
<evidence type="ECO:0000313" key="6">
    <source>
        <dbReference type="EMBL" id="ADH86646.1"/>
    </source>
</evidence>
<evidence type="ECO:0000259" key="5">
    <source>
        <dbReference type="SMART" id="SM00852"/>
    </source>
</evidence>
<dbReference type="InterPro" id="IPR036425">
    <property type="entry name" value="MoaB/Mog-like_dom_sf"/>
</dbReference>
<dbReference type="CDD" id="cd00887">
    <property type="entry name" value="MoeA"/>
    <property type="match status" value="1"/>
</dbReference>
<dbReference type="Gene3D" id="3.40.980.10">
    <property type="entry name" value="MoaB/Mog-like domain"/>
    <property type="match status" value="1"/>
</dbReference>
<evidence type="ECO:0000256" key="1">
    <source>
        <dbReference type="ARBA" id="ARBA00002901"/>
    </source>
</evidence>
<keyword evidence="7" id="KW-1185">Reference proteome</keyword>
<keyword evidence="4" id="KW-0460">Magnesium</keyword>
<dbReference type="AlphaFoldDB" id="D6Z521"/>
<dbReference type="Pfam" id="PF00994">
    <property type="entry name" value="MoCF_biosynth"/>
    <property type="match status" value="1"/>
</dbReference>
<dbReference type="GO" id="GO:0046872">
    <property type="term" value="F:metal ion binding"/>
    <property type="evidence" value="ECO:0007669"/>
    <property type="project" value="UniProtKB-UniRule"/>
</dbReference>
<dbReference type="GO" id="GO:0006777">
    <property type="term" value="P:Mo-molybdopterin cofactor biosynthetic process"/>
    <property type="evidence" value="ECO:0007669"/>
    <property type="project" value="UniProtKB-UniRule"/>
</dbReference>
<dbReference type="HOGENOM" id="CLU_010186_7_1_7"/>
<dbReference type="STRING" id="589865.DaAHT2_1968"/>
<gene>
    <name evidence="6" type="ordered locus">DaAHT2_1968</name>
</gene>
<dbReference type="EMBL" id="CP001940">
    <property type="protein sequence ID" value="ADH86646.1"/>
    <property type="molecule type" value="Genomic_DNA"/>
</dbReference>
<dbReference type="Gene3D" id="3.90.105.10">
    <property type="entry name" value="Molybdopterin biosynthesis moea protein, domain 2"/>
    <property type="match status" value="1"/>
</dbReference>
<dbReference type="RefSeq" id="WP_013164169.1">
    <property type="nucleotide sequence ID" value="NC_014216.1"/>
</dbReference>
<dbReference type="SMART" id="SM00852">
    <property type="entry name" value="MoCF_biosynth"/>
    <property type="match status" value="1"/>
</dbReference>
<organism evidence="6 7">
    <name type="scientific">Desulfurivibrio alkaliphilus (strain DSM 19089 / UNIQEM U267 / AHT2)</name>
    <dbReference type="NCBI Taxonomy" id="589865"/>
    <lineage>
        <taxon>Bacteria</taxon>
        <taxon>Pseudomonadati</taxon>
        <taxon>Thermodesulfobacteriota</taxon>
        <taxon>Desulfobulbia</taxon>
        <taxon>Desulfobulbales</taxon>
        <taxon>Desulfobulbaceae</taxon>
        <taxon>Desulfurivibrio</taxon>
    </lineage>
</organism>
<accession>D6Z521</accession>
<dbReference type="SUPFAM" id="SSF63882">
    <property type="entry name" value="MoeA N-terminal region -like"/>
    <property type="match status" value="1"/>
</dbReference>
<comment type="function">
    <text evidence="1 4">Catalyzes the insertion of molybdate into adenylated molybdopterin with the concomitant release of AMP.</text>
</comment>
<protein>
    <recommendedName>
        <fullName evidence="4">Molybdopterin molybdenumtransferase</fullName>
        <ecNumber evidence="4">2.10.1.1</ecNumber>
    </recommendedName>
</protein>
<proteinExistence type="inferred from homology"/>
<dbReference type="InterPro" id="IPR036135">
    <property type="entry name" value="MoeA_linker/N_sf"/>
</dbReference>
<dbReference type="SUPFAM" id="SSF53218">
    <property type="entry name" value="Molybdenum cofactor biosynthesis proteins"/>
    <property type="match status" value="1"/>
</dbReference>
<dbReference type="Gene3D" id="2.170.190.11">
    <property type="entry name" value="Molybdopterin biosynthesis moea protein, domain 3"/>
    <property type="match status" value="1"/>
</dbReference>
<dbReference type="InterPro" id="IPR036688">
    <property type="entry name" value="MoeA_C_domain_IV_sf"/>
</dbReference>
<evidence type="ECO:0000256" key="4">
    <source>
        <dbReference type="RuleBase" id="RU365090"/>
    </source>
</evidence>